<evidence type="ECO:0000313" key="4">
    <source>
        <dbReference type="EMBL" id="MBC6003371.1"/>
    </source>
</evidence>
<feature type="coiled-coil region" evidence="2">
    <location>
        <begin position="3"/>
        <end position="52"/>
    </location>
</feature>
<keyword evidence="2" id="KW-0175">Coiled coil</keyword>
<gene>
    <name evidence="4" type="ORF">H8891_06125</name>
</gene>
<dbReference type="InterPro" id="IPR024455">
    <property type="entry name" value="Phage_capsid"/>
</dbReference>
<dbReference type="RefSeq" id="WP_187005630.1">
    <property type="nucleotide sequence ID" value="NZ_JACRWD010000001.1"/>
</dbReference>
<comment type="subcellular location">
    <subcellularLocation>
        <location evidence="1">Virion</location>
    </subcellularLocation>
</comment>
<comment type="caution">
    <text evidence="4">The sequence shown here is derived from an EMBL/GenBank/DDBJ whole genome shotgun (WGS) entry which is preliminary data.</text>
</comment>
<dbReference type="SUPFAM" id="SSF56563">
    <property type="entry name" value="Major capsid protein gp5"/>
    <property type="match status" value="1"/>
</dbReference>
<sequence length="377" mass="42277">MKIKQLQENRNLIVEEMTNMTKEERSFDLKLFKEKEAEIERIDEEIRALETVAKLNKVETKIEERKGADKVELRSEIKNGNEIKLEERANEYTKGTDGKVIKTTYADSILKGLEYVSPLYSKVRKITVKGDHVIPVAKGNLGEFVLTEELGEYVAKKQNFETVDLHSEKITNLVIASNEILEDNDYDLEGFLKQELTDSLARSLDKLIVKGNSKLKGLDGVNESEGAHKVVQSSNGVISADDIVDIYHALPLAYRKDACWILNDQTCKALSKLKDSQDRPLLVNSYADVPFGETYRLLGKPVIVNDYVEGLNAGENKKAILFANLNKAIVVGLRKNLTIQKDTSVGFLNDSTAIKANARLDIKRLLGEAVAYLECVN</sequence>
<dbReference type="NCBIfam" id="TIGR01554">
    <property type="entry name" value="major_cap_HK97"/>
    <property type="match status" value="1"/>
</dbReference>
<dbReference type="Proteomes" id="UP000611796">
    <property type="component" value="Unassembled WGS sequence"/>
</dbReference>
<dbReference type="Pfam" id="PF05065">
    <property type="entry name" value="Phage_capsid"/>
    <property type="match status" value="1"/>
</dbReference>
<evidence type="ECO:0000256" key="2">
    <source>
        <dbReference type="SAM" id="Coils"/>
    </source>
</evidence>
<organism evidence="4 5">
    <name type="scientific">Paeniclostridium hominis</name>
    <dbReference type="NCBI Taxonomy" id="2764329"/>
    <lineage>
        <taxon>Bacteria</taxon>
        <taxon>Bacillati</taxon>
        <taxon>Bacillota</taxon>
        <taxon>Clostridia</taxon>
        <taxon>Peptostreptococcales</taxon>
        <taxon>Peptostreptococcaceae</taxon>
        <taxon>Paeniclostridium</taxon>
    </lineage>
</organism>
<dbReference type="InterPro" id="IPR054612">
    <property type="entry name" value="Phage_capsid-like_C"/>
</dbReference>
<evidence type="ECO:0000259" key="3">
    <source>
        <dbReference type="Pfam" id="PF05065"/>
    </source>
</evidence>
<dbReference type="EMBL" id="JACRWD010000001">
    <property type="protein sequence ID" value="MBC6003371.1"/>
    <property type="molecule type" value="Genomic_DNA"/>
</dbReference>
<reference evidence="4 5" key="1">
    <citation type="submission" date="2020-08" db="EMBL/GenBank/DDBJ databases">
        <authorList>
            <person name="Liu C."/>
            <person name="Sun Q."/>
        </authorList>
    </citation>
    <scope>NUCLEOTIDE SEQUENCE [LARGE SCALE GENOMIC DNA]</scope>
    <source>
        <strain evidence="4 5">NSJ-45</strain>
    </source>
</reference>
<name>A0ABR7K2M5_9FIRM</name>
<accession>A0ABR7K2M5</accession>
<feature type="domain" description="Phage capsid-like C-terminal" evidence="3">
    <location>
        <begin position="99"/>
        <end position="374"/>
    </location>
</feature>
<evidence type="ECO:0000256" key="1">
    <source>
        <dbReference type="ARBA" id="ARBA00004328"/>
    </source>
</evidence>
<dbReference type="Gene3D" id="3.30.2400.10">
    <property type="entry name" value="Major capsid protein gp5"/>
    <property type="match status" value="1"/>
</dbReference>
<proteinExistence type="predicted"/>
<dbReference type="Gene3D" id="3.30.2320.10">
    <property type="entry name" value="hypothetical protein PF0899 domain"/>
    <property type="match status" value="1"/>
</dbReference>
<keyword evidence="5" id="KW-1185">Reference proteome</keyword>
<protein>
    <submittedName>
        <fullName evidence="4">Phage major capsid protein</fullName>
    </submittedName>
</protein>
<evidence type="ECO:0000313" key="5">
    <source>
        <dbReference type="Proteomes" id="UP000611796"/>
    </source>
</evidence>